<dbReference type="PROSITE" id="PS51257">
    <property type="entry name" value="PROKAR_LIPOPROTEIN"/>
    <property type="match status" value="1"/>
</dbReference>
<dbReference type="AlphaFoldDB" id="A0A1C5AAA5"/>
<gene>
    <name evidence="2" type="ORF">GA0070563_11235</name>
</gene>
<accession>A0A1C5AAA5</accession>
<evidence type="ECO:0000313" key="3">
    <source>
        <dbReference type="Proteomes" id="UP000183585"/>
    </source>
</evidence>
<keyword evidence="3" id="KW-1185">Reference proteome</keyword>
<protein>
    <recommendedName>
        <fullName evidence="4">Lipoprotein</fullName>
    </recommendedName>
</protein>
<organism evidence="2 3">
    <name type="scientific">Micromonospora carbonacea</name>
    <dbReference type="NCBI Taxonomy" id="47853"/>
    <lineage>
        <taxon>Bacteria</taxon>
        <taxon>Bacillati</taxon>
        <taxon>Actinomycetota</taxon>
        <taxon>Actinomycetes</taxon>
        <taxon>Micromonosporales</taxon>
        <taxon>Micromonosporaceae</taxon>
        <taxon>Micromonospora</taxon>
    </lineage>
</organism>
<evidence type="ECO:0008006" key="4">
    <source>
        <dbReference type="Google" id="ProtNLM"/>
    </source>
</evidence>
<evidence type="ECO:0000256" key="1">
    <source>
        <dbReference type="SAM" id="SignalP"/>
    </source>
</evidence>
<name>A0A1C5AAA5_9ACTN</name>
<keyword evidence="1" id="KW-0732">Signal</keyword>
<feature type="signal peptide" evidence="1">
    <location>
        <begin position="1"/>
        <end position="19"/>
    </location>
</feature>
<proteinExistence type="predicted"/>
<dbReference type="Proteomes" id="UP000183585">
    <property type="component" value="Unassembled WGS sequence"/>
</dbReference>
<sequence>MRFPKTATAAALLAAVVLAGCGSDQPATYDKPEDVVAALAKEGVRCAQYTPIPEPQNAVGRGSCNLDGKQVIVSVYATEADAEGEPQRKRQLLGGMDVRMVVGGNWTITCVDDGQCGRVVEAIGGKTVTLPKP</sequence>
<reference evidence="3" key="1">
    <citation type="submission" date="2016-06" db="EMBL/GenBank/DDBJ databases">
        <authorList>
            <person name="Varghese N."/>
            <person name="Submissions Spin"/>
        </authorList>
    </citation>
    <scope>NUCLEOTIDE SEQUENCE [LARGE SCALE GENOMIC DNA]</scope>
    <source>
        <strain evidence="3">DSM 43168</strain>
    </source>
</reference>
<evidence type="ECO:0000313" key="2">
    <source>
        <dbReference type="EMBL" id="SCF42079.1"/>
    </source>
</evidence>
<dbReference type="RefSeq" id="WP_141723926.1">
    <property type="nucleotide sequence ID" value="NZ_FMCT01000012.1"/>
</dbReference>
<feature type="chain" id="PRO_5038414057" description="Lipoprotein" evidence="1">
    <location>
        <begin position="20"/>
        <end position="133"/>
    </location>
</feature>
<dbReference type="EMBL" id="FMCT01000012">
    <property type="protein sequence ID" value="SCF42079.1"/>
    <property type="molecule type" value="Genomic_DNA"/>
</dbReference>